<organism evidence="2 3">
    <name type="scientific">Crenichthys baileyi</name>
    <name type="common">White River springfish</name>
    <dbReference type="NCBI Taxonomy" id="28760"/>
    <lineage>
        <taxon>Eukaryota</taxon>
        <taxon>Metazoa</taxon>
        <taxon>Chordata</taxon>
        <taxon>Craniata</taxon>
        <taxon>Vertebrata</taxon>
        <taxon>Euteleostomi</taxon>
        <taxon>Actinopterygii</taxon>
        <taxon>Neopterygii</taxon>
        <taxon>Teleostei</taxon>
        <taxon>Neoteleostei</taxon>
        <taxon>Acanthomorphata</taxon>
        <taxon>Ovalentaria</taxon>
        <taxon>Atherinomorphae</taxon>
        <taxon>Cyprinodontiformes</taxon>
        <taxon>Goodeidae</taxon>
        <taxon>Crenichthys</taxon>
    </lineage>
</organism>
<evidence type="ECO:0000313" key="2">
    <source>
        <dbReference type="EMBL" id="KAK5609586.1"/>
    </source>
</evidence>
<dbReference type="AlphaFoldDB" id="A0AAV9RKT4"/>
<keyword evidence="3" id="KW-1185">Reference proteome</keyword>
<feature type="compositionally biased region" description="Gly residues" evidence="1">
    <location>
        <begin position="1"/>
        <end position="13"/>
    </location>
</feature>
<gene>
    <name evidence="2" type="ORF">CRENBAI_004459</name>
</gene>
<protein>
    <submittedName>
        <fullName evidence="2">Uncharacterized protein</fullName>
    </submittedName>
</protein>
<feature type="region of interest" description="Disordered" evidence="1">
    <location>
        <begin position="1"/>
        <end position="25"/>
    </location>
</feature>
<feature type="compositionally biased region" description="Basic and acidic residues" evidence="1">
    <location>
        <begin position="111"/>
        <end position="139"/>
    </location>
</feature>
<reference evidence="2 3" key="1">
    <citation type="submission" date="2021-06" db="EMBL/GenBank/DDBJ databases">
        <authorList>
            <person name="Palmer J.M."/>
        </authorList>
    </citation>
    <scope>NUCLEOTIDE SEQUENCE [LARGE SCALE GENOMIC DNA]</scope>
    <source>
        <strain evidence="2 3">MEX-2019</strain>
        <tissue evidence="2">Muscle</tissue>
    </source>
</reference>
<name>A0AAV9RKT4_9TELE</name>
<feature type="region of interest" description="Disordered" evidence="1">
    <location>
        <begin position="111"/>
        <end position="196"/>
    </location>
</feature>
<evidence type="ECO:0000256" key="1">
    <source>
        <dbReference type="SAM" id="MobiDB-lite"/>
    </source>
</evidence>
<accession>A0AAV9RKT4</accession>
<dbReference type="EMBL" id="JAHHUM010001742">
    <property type="protein sequence ID" value="KAK5609586.1"/>
    <property type="molecule type" value="Genomic_DNA"/>
</dbReference>
<sequence>MEGETAGGPGNAAGGASEETGLPRGRLKEKCRNFLMRFPNLPRAEKKRKKMSQVARRALLRAFYTVAEALDLITMDCGSAVCAEDSSSEDEEFIYPGKVNDELDYAVLPLERPDTHHPDIPQPDTHHPDIPQPDTHHPDIPQPDRPPDLLPGSKPLRALPGSKLDARPKSPPRFSLHHRPPRTSLRGFFWPRLQAP</sequence>
<proteinExistence type="predicted"/>
<comment type="caution">
    <text evidence="2">The sequence shown here is derived from an EMBL/GenBank/DDBJ whole genome shotgun (WGS) entry which is preliminary data.</text>
</comment>
<dbReference type="Proteomes" id="UP001311232">
    <property type="component" value="Unassembled WGS sequence"/>
</dbReference>
<evidence type="ECO:0000313" key="3">
    <source>
        <dbReference type="Proteomes" id="UP001311232"/>
    </source>
</evidence>